<feature type="signal peptide" evidence="6">
    <location>
        <begin position="1"/>
        <end position="24"/>
    </location>
</feature>
<dbReference type="EMBL" id="SGJD01001337">
    <property type="protein sequence ID" value="KAB0400555.1"/>
    <property type="molecule type" value="Genomic_DNA"/>
</dbReference>
<dbReference type="Proteomes" id="UP000437017">
    <property type="component" value="Unassembled WGS sequence"/>
</dbReference>
<dbReference type="SUPFAM" id="SSF48619">
    <property type="entry name" value="Phospholipase A2, PLA2"/>
    <property type="match status" value="1"/>
</dbReference>
<evidence type="ECO:0000256" key="2">
    <source>
        <dbReference type="ARBA" id="ARBA00007056"/>
    </source>
</evidence>
<dbReference type="AlphaFoldDB" id="A0A6A1PZG9"/>
<protein>
    <recommendedName>
        <fullName evidence="7">Phospholipase A2-like central domain-containing protein</fullName>
    </recommendedName>
</protein>
<accession>A0A6A1PZG9</accession>
<keyword evidence="3" id="KW-0964">Secreted</keyword>
<dbReference type="GO" id="GO:0050482">
    <property type="term" value="P:arachidonate secretion"/>
    <property type="evidence" value="ECO:0007669"/>
    <property type="project" value="InterPro"/>
</dbReference>
<evidence type="ECO:0000259" key="7">
    <source>
        <dbReference type="SMART" id="SM00085"/>
    </source>
</evidence>
<dbReference type="InterPro" id="IPR036444">
    <property type="entry name" value="PLipase_A2_dom_sf"/>
</dbReference>
<proteinExistence type="inferred from homology"/>
<dbReference type="GO" id="GO:0006644">
    <property type="term" value="P:phospholipid metabolic process"/>
    <property type="evidence" value="ECO:0007669"/>
    <property type="project" value="InterPro"/>
</dbReference>
<dbReference type="OrthoDB" id="10069378at2759"/>
<keyword evidence="6" id="KW-0732">Signal</keyword>
<evidence type="ECO:0000256" key="3">
    <source>
        <dbReference type="ARBA" id="ARBA00022525"/>
    </source>
</evidence>
<dbReference type="GO" id="GO:0004623">
    <property type="term" value="F:phospholipase A2 activity"/>
    <property type="evidence" value="ECO:0007669"/>
    <property type="project" value="InterPro"/>
</dbReference>
<dbReference type="Gene3D" id="1.20.90.10">
    <property type="entry name" value="Phospholipase A2 domain"/>
    <property type="match status" value="1"/>
</dbReference>
<dbReference type="InterPro" id="IPR016090">
    <property type="entry name" value="PLA2-like_dom"/>
</dbReference>
<comment type="catalytic activity">
    <reaction evidence="4">
        <text>1-hexadecanoyl-2-(9Z,12Z-octadecadienoyl)-sn-glycero-3-phosphoethanolamine + H2O = 1-hexadecanoyl-sn-glycero-3-phosphoethanolamine + (9Z,12Z)-octadecadienoate + H(+)</text>
        <dbReference type="Rhea" id="RHEA:40815"/>
        <dbReference type="ChEBI" id="CHEBI:15377"/>
        <dbReference type="ChEBI" id="CHEBI:15378"/>
        <dbReference type="ChEBI" id="CHEBI:30245"/>
        <dbReference type="ChEBI" id="CHEBI:73004"/>
        <dbReference type="ChEBI" id="CHEBI:73008"/>
    </reaction>
    <physiologicalReaction direction="left-to-right" evidence="4">
        <dbReference type="Rhea" id="RHEA:40816"/>
    </physiologicalReaction>
</comment>
<feature type="domain" description="Phospholipase A2-like central" evidence="7">
    <location>
        <begin position="25"/>
        <end position="126"/>
    </location>
</feature>
<dbReference type="SMART" id="SM00085">
    <property type="entry name" value="PA2c"/>
    <property type="match status" value="1"/>
</dbReference>
<organism evidence="8 9">
    <name type="scientific">Balaenoptera physalus</name>
    <name type="common">Fin whale</name>
    <name type="synonym">Balaena physalus</name>
    <dbReference type="NCBI Taxonomy" id="9770"/>
    <lineage>
        <taxon>Eukaryota</taxon>
        <taxon>Metazoa</taxon>
        <taxon>Chordata</taxon>
        <taxon>Craniata</taxon>
        <taxon>Vertebrata</taxon>
        <taxon>Euteleostomi</taxon>
        <taxon>Mammalia</taxon>
        <taxon>Eutheria</taxon>
        <taxon>Laurasiatheria</taxon>
        <taxon>Artiodactyla</taxon>
        <taxon>Whippomorpha</taxon>
        <taxon>Cetacea</taxon>
        <taxon>Mysticeti</taxon>
        <taxon>Balaenopteridae</taxon>
        <taxon>Balaenoptera</taxon>
    </lineage>
</organism>
<evidence type="ECO:0000256" key="6">
    <source>
        <dbReference type="SAM" id="SignalP"/>
    </source>
</evidence>
<name>A0A6A1PZG9_BALPH</name>
<evidence type="ECO:0000256" key="5">
    <source>
        <dbReference type="RuleBase" id="RU003654"/>
    </source>
</evidence>
<comment type="subcellular location">
    <subcellularLocation>
        <location evidence="1">Secreted</location>
    </subcellularLocation>
</comment>
<evidence type="ECO:0000313" key="9">
    <source>
        <dbReference type="Proteomes" id="UP000437017"/>
    </source>
</evidence>
<feature type="non-terminal residue" evidence="8">
    <location>
        <position position="1"/>
    </location>
</feature>
<comment type="similarity">
    <text evidence="2 5">Belongs to the phospholipase A2 family.</text>
</comment>
<gene>
    <name evidence="8" type="ORF">E2I00_002779</name>
</gene>
<keyword evidence="9" id="KW-1185">Reference proteome</keyword>
<reference evidence="8 9" key="1">
    <citation type="journal article" date="2019" name="PLoS ONE">
        <title>Genomic analyses reveal an absence of contemporary introgressive admixture between fin whales and blue whales, despite known hybrids.</title>
        <authorList>
            <person name="Westbury M.V."/>
            <person name="Petersen B."/>
            <person name="Lorenzen E.D."/>
        </authorList>
    </citation>
    <scope>NUCLEOTIDE SEQUENCE [LARGE SCALE GENOMIC DNA]</scope>
    <source>
        <strain evidence="8">FinWhale-01</strain>
    </source>
</reference>
<dbReference type="Pfam" id="PF00068">
    <property type="entry name" value="Phospholip_A2_1"/>
    <property type="match status" value="1"/>
</dbReference>
<dbReference type="GO" id="GO:0005576">
    <property type="term" value="C:extracellular region"/>
    <property type="evidence" value="ECO:0007669"/>
    <property type="project" value="UniProtKB-SubCell"/>
</dbReference>
<evidence type="ECO:0000256" key="4">
    <source>
        <dbReference type="ARBA" id="ARBA00049039"/>
    </source>
</evidence>
<evidence type="ECO:0000256" key="1">
    <source>
        <dbReference type="ARBA" id="ARBA00004613"/>
    </source>
</evidence>
<dbReference type="InterPro" id="IPR033113">
    <property type="entry name" value="PLA2_histidine"/>
</dbReference>
<comment type="caution">
    <text evidence="8">The sequence shown here is derived from an EMBL/GenBank/DDBJ whole genome shotgun (WGS) entry which is preliminary data.</text>
</comment>
<evidence type="ECO:0000313" key="8">
    <source>
        <dbReference type="EMBL" id="KAB0400555.1"/>
    </source>
</evidence>
<sequence>SYLGMKKFITIAILASSVLPAAHSSLLNLKSMVEANTGRNAILSFVGYSCYCRGWCCHAHDCCYQKLFDLGCHTYGDHYDYTIENNTNVVCSESLSHHRPFPQESVTVVSPASRSFLNSPLDLRVSGLQVASVPCLAPPSAFVQRQP</sequence>
<dbReference type="PROSITE" id="PS00118">
    <property type="entry name" value="PA2_HIS"/>
    <property type="match status" value="1"/>
</dbReference>
<feature type="chain" id="PRO_5025465481" description="Phospholipase A2-like central domain-containing protein" evidence="6">
    <location>
        <begin position="25"/>
        <end position="147"/>
    </location>
</feature>